<evidence type="ECO:0000256" key="2">
    <source>
        <dbReference type="ARBA" id="ARBA00022777"/>
    </source>
</evidence>
<feature type="domain" description="HipA-like C-terminal" evidence="3">
    <location>
        <begin position="181"/>
        <end position="338"/>
    </location>
</feature>
<gene>
    <name evidence="4" type="ORF">LS71_006535</name>
</gene>
<evidence type="ECO:0000256" key="1">
    <source>
        <dbReference type="ARBA" id="ARBA00022679"/>
    </source>
</evidence>
<dbReference type="Proteomes" id="UP000029733">
    <property type="component" value="Unassembled WGS sequence"/>
</dbReference>
<protein>
    <submittedName>
        <fullName evidence="4">Transcriptional regulator</fullName>
    </submittedName>
</protein>
<dbReference type="Gene3D" id="1.10.1070.20">
    <property type="match status" value="1"/>
</dbReference>
<organism evidence="4 5">
    <name type="scientific">Helicobacter jaachi</name>
    <dbReference type="NCBI Taxonomy" id="1677920"/>
    <lineage>
        <taxon>Bacteria</taxon>
        <taxon>Pseudomonadati</taxon>
        <taxon>Campylobacterota</taxon>
        <taxon>Epsilonproteobacteria</taxon>
        <taxon>Campylobacterales</taxon>
        <taxon>Helicobacteraceae</taxon>
        <taxon>Helicobacter</taxon>
    </lineage>
</organism>
<proteinExistence type="predicted"/>
<name>A0A4U8T9Q1_9HELI</name>
<dbReference type="GO" id="GO:0016301">
    <property type="term" value="F:kinase activity"/>
    <property type="evidence" value="ECO:0007669"/>
    <property type="project" value="UniProtKB-KW"/>
</dbReference>
<keyword evidence="2" id="KW-0418">Kinase</keyword>
<keyword evidence="1" id="KW-0808">Transferase</keyword>
<sequence length="415" mass="47980">MQYILKNKDIDVLCFEVQLADSTNLSTIRVRIINVFNEALLPMGIKRQSLDSISLDEALLTWIKARKIPHHRENAPYIVATYSDYGNEGVMDYIHAGFGLGLNDSYWIMPIESTPNMTKHEFMSSAHTPARWKDVNLYENAFLESVERAAFGLFAKRLQPISLSPEYTTNGMLKKCWHRSKDRICLYKASSKMFGIGGEAYSEYYMAQIARVLGFNAISYDLQMFYDEVVSVCEIFTSQDEGYVPMAQCLNARERKMRKNSQNNVIEHILRLYDKAAFEDLMLFDAIIYNADRHLGNFGMIVDNNTGAPLRPAPIFDNGLSLIATLEEAYLNDIDTALARDKSYFDIPFTEQMRLYVRERHLEHLTKLCHFEFTKHPKYNLADSILEPINKHLQRRARQAIALCEEKQQRGIYRI</sequence>
<dbReference type="AlphaFoldDB" id="A0A4U8T9Q1"/>
<dbReference type="STRING" id="1677920.LS71_05155"/>
<comment type="caution">
    <text evidence="4">The sequence shown here is derived from an EMBL/GenBank/DDBJ whole genome shotgun (WGS) entry which is preliminary data.</text>
</comment>
<reference evidence="4 5" key="1">
    <citation type="journal article" date="2014" name="Genome Announc.">
        <title>Draft genome sequences of eight enterohepatic helicobacter species isolated from both laboratory and wild rodents.</title>
        <authorList>
            <person name="Sheh A."/>
            <person name="Shen Z."/>
            <person name="Fox J.G."/>
        </authorList>
    </citation>
    <scope>NUCLEOTIDE SEQUENCE [LARGE SCALE GENOMIC DNA]</scope>
    <source>
        <strain evidence="4 5">MIT 09-6949</strain>
    </source>
</reference>
<dbReference type="OrthoDB" id="9812605at2"/>
<evidence type="ECO:0000259" key="3">
    <source>
        <dbReference type="Pfam" id="PF07804"/>
    </source>
</evidence>
<evidence type="ECO:0000313" key="4">
    <source>
        <dbReference type="EMBL" id="TLD96374.1"/>
    </source>
</evidence>
<dbReference type="EMBL" id="JRPR02000004">
    <property type="protein sequence ID" value="TLD96374.1"/>
    <property type="molecule type" value="Genomic_DNA"/>
</dbReference>
<dbReference type="RefSeq" id="WP_034354599.1">
    <property type="nucleotide sequence ID" value="NZ_JRPR02000004.1"/>
</dbReference>
<evidence type="ECO:0000313" key="5">
    <source>
        <dbReference type="Proteomes" id="UP000029733"/>
    </source>
</evidence>
<accession>A0A4U8T9Q1</accession>
<dbReference type="InterPro" id="IPR012893">
    <property type="entry name" value="HipA-like_C"/>
</dbReference>
<dbReference type="Pfam" id="PF07804">
    <property type="entry name" value="HipA_C"/>
    <property type="match status" value="1"/>
</dbReference>
<keyword evidence="5" id="KW-1185">Reference proteome</keyword>